<organism evidence="13 14">
    <name type="scientific">Maribacter algicola</name>
    <dbReference type="NCBI Taxonomy" id="2498892"/>
    <lineage>
        <taxon>Bacteria</taxon>
        <taxon>Pseudomonadati</taxon>
        <taxon>Bacteroidota</taxon>
        <taxon>Flavobacteriia</taxon>
        <taxon>Flavobacteriales</taxon>
        <taxon>Flavobacteriaceae</taxon>
        <taxon>Maribacter</taxon>
    </lineage>
</organism>
<feature type="chain" id="PRO_5019299009" evidence="10">
    <location>
        <begin position="27"/>
        <end position="1023"/>
    </location>
</feature>
<keyword evidence="14" id="KW-1185">Reference proteome</keyword>
<comment type="similarity">
    <text evidence="8 9">Belongs to the TonB-dependent receptor family.</text>
</comment>
<dbReference type="InterPro" id="IPR037066">
    <property type="entry name" value="Plug_dom_sf"/>
</dbReference>
<keyword evidence="2 8" id="KW-0813">Transport</keyword>
<dbReference type="SUPFAM" id="SSF49464">
    <property type="entry name" value="Carboxypeptidase regulatory domain-like"/>
    <property type="match status" value="1"/>
</dbReference>
<dbReference type="OrthoDB" id="9768177at2"/>
<evidence type="ECO:0000256" key="8">
    <source>
        <dbReference type="PROSITE-ProRule" id="PRU01360"/>
    </source>
</evidence>
<accession>A0A426RKY9</accession>
<dbReference type="NCBIfam" id="TIGR04057">
    <property type="entry name" value="SusC_RagA_signa"/>
    <property type="match status" value="1"/>
</dbReference>
<dbReference type="Gene3D" id="2.60.40.1120">
    <property type="entry name" value="Carboxypeptidase-like, regulatory domain"/>
    <property type="match status" value="1"/>
</dbReference>
<evidence type="ECO:0000256" key="6">
    <source>
        <dbReference type="ARBA" id="ARBA00023136"/>
    </source>
</evidence>
<dbReference type="PROSITE" id="PS52016">
    <property type="entry name" value="TONB_DEPENDENT_REC_3"/>
    <property type="match status" value="1"/>
</dbReference>
<evidence type="ECO:0000256" key="7">
    <source>
        <dbReference type="ARBA" id="ARBA00023237"/>
    </source>
</evidence>
<evidence type="ECO:0000313" key="13">
    <source>
        <dbReference type="EMBL" id="RRQ49620.1"/>
    </source>
</evidence>
<dbReference type="NCBIfam" id="TIGR04056">
    <property type="entry name" value="OMP_RagA_SusC"/>
    <property type="match status" value="1"/>
</dbReference>
<keyword evidence="6 8" id="KW-0472">Membrane</keyword>
<dbReference type="InterPro" id="IPR036942">
    <property type="entry name" value="Beta-barrel_TonB_sf"/>
</dbReference>
<dbReference type="FunFam" id="2.170.130.10:FF:000008">
    <property type="entry name" value="SusC/RagA family TonB-linked outer membrane protein"/>
    <property type="match status" value="1"/>
</dbReference>
<dbReference type="Pfam" id="PF07715">
    <property type="entry name" value="Plug"/>
    <property type="match status" value="1"/>
</dbReference>
<protein>
    <submittedName>
        <fullName evidence="13">TonB-dependent receptor</fullName>
    </submittedName>
</protein>
<proteinExistence type="inferred from homology"/>
<evidence type="ECO:0000313" key="14">
    <source>
        <dbReference type="Proteomes" id="UP000286990"/>
    </source>
</evidence>
<evidence type="ECO:0000256" key="2">
    <source>
        <dbReference type="ARBA" id="ARBA00022448"/>
    </source>
</evidence>
<name>A0A426RKY9_9FLAO</name>
<dbReference type="Pfam" id="PF00593">
    <property type="entry name" value="TonB_dep_Rec_b-barrel"/>
    <property type="match status" value="1"/>
</dbReference>
<evidence type="ECO:0000259" key="11">
    <source>
        <dbReference type="Pfam" id="PF00593"/>
    </source>
</evidence>
<dbReference type="Gene3D" id="2.40.170.20">
    <property type="entry name" value="TonB-dependent receptor, beta-barrel domain"/>
    <property type="match status" value="1"/>
</dbReference>
<evidence type="ECO:0000256" key="5">
    <source>
        <dbReference type="ARBA" id="ARBA00023077"/>
    </source>
</evidence>
<dbReference type="InterPro" id="IPR023996">
    <property type="entry name" value="TonB-dep_OMP_SusC/RagA"/>
</dbReference>
<evidence type="ECO:0000256" key="3">
    <source>
        <dbReference type="ARBA" id="ARBA00022452"/>
    </source>
</evidence>
<feature type="domain" description="TonB-dependent receptor plug" evidence="12">
    <location>
        <begin position="121"/>
        <end position="227"/>
    </location>
</feature>
<dbReference type="InterPro" id="IPR000531">
    <property type="entry name" value="Beta-barrel_TonB"/>
</dbReference>
<keyword evidence="3 8" id="KW-1134">Transmembrane beta strand</keyword>
<dbReference type="InterPro" id="IPR008969">
    <property type="entry name" value="CarboxyPept-like_regulatory"/>
</dbReference>
<keyword evidence="4 8" id="KW-0812">Transmembrane</keyword>
<comment type="subcellular location">
    <subcellularLocation>
        <location evidence="1 8">Cell outer membrane</location>
        <topology evidence="1 8">Multi-pass membrane protein</topology>
    </subcellularLocation>
</comment>
<dbReference type="Gene3D" id="2.170.130.10">
    <property type="entry name" value="TonB-dependent receptor, plug domain"/>
    <property type="match status" value="1"/>
</dbReference>
<dbReference type="RefSeq" id="WP_125221441.1">
    <property type="nucleotide sequence ID" value="NZ_QUSX01000001.1"/>
</dbReference>
<dbReference type="InterPro" id="IPR023997">
    <property type="entry name" value="TonB-dep_OMP_SusC/RagA_CS"/>
</dbReference>
<evidence type="ECO:0000259" key="12">
    <source>
        <dbReference type="Pfam" id="PF07715"/>
    </source>
</evidence>
<dbReference type="SUPFAM" id="SSF56935">
    <property type="entry name" value="Porins"/>
    <property type="match status" value="1"/>
</dbReference>
<keyword evidence="7 8" id="KW-0998">Cell outer membrane</keyword>
<evidence type="ECO:0000256" key="9">
    <source>
        <dbReference type="RuleBase" id="RU003357"/>
    </source>
</evidence>
<dbReference type="Pfam" id="PF13715">
    <property type="entry name" value="CarbopepD_reg_2"/>
    <property type="match status" value="1"/>
</dbReference>
<comment type="caution">
    <text evidence="13">The sequence shown here is derived from an EMBL/GenBank/DDBJ whole genome shotgun (WGS) entry which is preliminary data.</text>
</comment>
<evidence type="ECO:0000256" key="10">
    <source>
        <dbReference type="SAM" id="SignalP"/>
    </source>
</evidence>
<dbReference type="GO" id="GO:0009279">
    <property type="term" value="C:cell outer membrane"/>
    <property type="evidence" value="ECO:0007669"/>
    <property type="project" value="UniProtKB-SubCell"/>
</dbReference>
<keyword evidence="13" id="KW-0675">Receptor</keyword>
<dbReference type="EMBL" id="QUSX01000001">
    <property type="protein sequence ID" value="RRQ49620.1"/>
    <property type="molecule type" value="Genomic_DNA"/>
</dbReference>
<feature type="signal peptide" evidence="10">
    <location>
        <begin position="1"/>
        <end position="26"/>
    </location>
</feature>
<evidence type="ECO:0000256" key="1">
    <source>
        <dbReference type="ARBA" id="ARBA00004571"/>
    </source>
</evidence>
<gene>
    <name evidence="13" type="ORF">DZC72_03210</name>
</gene>
<dbReference type="Proteomes" id="UP000286990">
    <property type="component" value="Unassembled WGS sequence"/>
</dbReference>
<reference evidence="14" key="2">
    <citation type="submission" date="2018-12" db="EMBL/GenBank/DDBJ databases">
        <title>Maribacter lutimaris sp. nov., isolated from marine sediment.</title>
        <authorList>
            <person name="Kim K.K."/>
        </authorList>
    </citation>
    <scope>NUCLEOTIDE SEQUENCE [LARGE SCALE GENOMIC DNA]</scope>
    <source>
        <strain evidence="14">PoM-212</strain>
    </source>
</reference>
<reference evidence="14" key="1">
    <citation type="submission" date="2018-08" db="EMBL/GenBank/DDBJ databases">
        <authorList>
            <person name="Khan S.A."/>
            <person name="J S.E."/>
        </authorList>
    </citation>
    <scope>NUCLEOTIDE SEQUENCE [LARGE SCALE GENOMIC DNA]</scope>
    <source>
        <strain evidence="14">PoM-212</strain>
    </source>
</reference>
<keyword evidence="5 9" id="KW-0798">TonB box</keyword>
<feature type="domain" description="TonB-dependent receptor-like beta-barrel" evidence="11">
    <location>
        <begin position="362"/>
        <end position="972"/>
    </location>
</feature>
<evidence type="ECO:0000256" key="4">
    <source>
        <dbReference type="ARBA" id="ARBA00022692"/>
    </source>
</evidence>
<dbReference type="InterPro" id="IPR039426">
    <property type="entry name" value="TonB-dep_rcpt-like"/>
</dbReference>
<keyword evidence="10" id="KW-0732">Signal</keyword>
<sequence length="1023" mass="112042">MRTIFKQKLKKLVIPIFMLTCFLTFSQSGKTVTGTITGADGEPLPGASVVQKGTTNGVQSDFDGNYQIQLVSGTNVLVFSYVGFSAKEEVVGARNSIDVVLQEDAQNLDEVVVIGYGNQKKSDITGAVASVGSEELEKAVFNSVDQLLQGRSSGVLVTSASGEPGAPASIRIRGNNSISGDNSPLYVVDGIPISGSPNFNPQEIENLEVLKDASATAIYGSRGANGVILITTKRGKIGETSFDFYTNISYSTIDTPYEVLSGRDYAEYRNEANAALGSDLPFPNPEQFENQGFDWVEEIVRTGIRQEYGLNISGGGENARFFISGNMLNDEGVIINSQFKRGSVRANLDLDAWDDKLNLKFSLNGTQTQNFRSVTDSRAFPYGAGPIFNALFAEPIVPTLDFSGFTGEGIQFVNPYLEVTEQDDRDFLTNVLGNVEATLKITDKLSYTFNGGLNFRLRTRDIFTPSTVAGGLLSNAVGSSGNSRAYDYIVSNYLTYTDQFGEDHEFSATLGAEYSEFNNYGTSLNVNDFDIQLLGYDNFGVATGIPVVGSNRSQSILQSGFARFNYSFKNKYLLTATVRADGSSRFAENEKWGYFPSAAVGWRISEENFLKDNETLSNLKLRASWGETGSQAIAPYQSLSRYGTSVYSIGNSAGLAYIPQSVANPNLKWETTEQTNVGLDLGLFRNRINFTADYFVKTTKDLLQNIQIPSQSGFGGALVNFGSIENKGIELNLDALLVNSKNFQWNSSFNYTSYKTKVLELGGAQEIFGPGMGVNVYGSGHIYRPGEEFGRFFGLNAIGLIQESDFDGDGNPTFAVFRNDTQLGHWKFEDVDGDGVITNEDRKVIGNPNPDFLFGWNNDFTYRNLTLNVFVQGSIGNDLYNPVRTTLSSGLFGNESYRNQTVEWYENRWTPENPTNDIRFPSINSIIPAVANYMVEDGSYIRLRNISLRYNVPLPDKIGITNLQVFATGTNLITITDYSGFDPEVNSLDADTLRASNGGLAPGVDLAAYPRPKTFTFGVNLSF</sequence>
<dbReference type="InterPro" id="IPR012910">
    <property type="entry name" value="Plug_dom"/>
</dbReference>
<dbReference type="AlphaFoldDB" id="A0A426RKY9"/>